<sequence length="222" mass="23723">MRPSRFALFSLLPLFAACQVWSPKPVDLHGATRQQGELSRQGNGLVFTPCNEQRRFSIEDSGNTGLVRDAAELFKDGGKTLFADLGGSFSGSTASGTDGTLDVSRVYRLQHEGHGCDDPNFKRTIVRAGGNEPGWSVMVNAQGLLLERPGQPQQVLPYVVESLPDGSSSYSSEADGKKLELWVAPARCVNSMSGALSHLSAELRLNDEALRGCAWPGGASGD</sequence>
<evidence type="ECO:0000313" key="2">
    <source>
        <dbReference type="Proteomes" id="UP000242957"/>
    </source>
</evidence>
<dbReference type="PROSITE" id="PS51257">
    <property type="entry name" value="PROKAR_LIPOPROTEIN"/>
    <property type="match status" value="1"/>
</dbReference>
<dbReference type="Proteomes" id="UP000242957">
    <property type="component" value="Unassembled WGS sequence"/>
</dbReference>
<dbReference type="EMBL" id="FNIJ01000015">
    <property type="protein sequence ID" value="SDO76124.1"/>
    <property type="molecule type" value="Genomic_DNA"/>
</dbReference>
<evidence type="ECO:0000313" key="1">
    <source>
        <dbReference type="EMBL" id="SDO76124.1"/>
    </source>
</evidence>
<gene>
    <name evidence="1" type="ORF">SAMN05216193_115115</name>
</gene>
<reference evidence="2" key="1">
    <citation type="submission" date="2016-10" db="EMBL/GenBank/DDBJ databases">
        <authorList>
            <person name="Varghese N."/>
            <person name="Submissions S."/>
        </authorList>
    </citation>
    <scope>NUCLEOTIDE SEQUENCE [LARGE SCALE GENOMIC DNA]</scope>
    <source>
        <strain evidence="2">JCM 21621</strain>
    </source>
</reference>
<keyword evidence="1" id="KW-0449">Lipoprotein</keyword>
<dbReference type="RefSeq" id="WP_084313720.1">
    <property type="nucleotide sequence ID" value="NZ_FNIJ01000015.1"/>
</dbReference>
<protein>
    <submittedName>
        <fullName evidence="1">Putative lipoprotein</fullName>
    </submittedName>
</protein>
<proteinExistence type="predicted"/>
<organism evidence="1 2">
    <name type="scientific">Pseudomonas jinjuensis</name>
    <dbReference type="NCBI Taxonomy" id="198616"/>
    <lineage>
        <taxon>Bacteria</taxon>
        <taxon>Pseudomonadati</taxon>
        <taxon>Pseudomonadota</taxon>
        <taxon>Gammaproteobacteria</taxon>
        <taxon>Pseudomonadales</taxon>
        <taxon>Pseudomonadaceae</taxon>
        <taxon>Pseudomonas</taxon>
    </lineage>
</organism>
<dbReference type="AlphaFoldDB" id="A0A1H0M6U6"/>
<dbReference type="OrthoDB" id="8776561at2"/>
<keyword evidence="2" id="KW-1185">Reference proteome</keyword>
<name>A0A1H0M6U6_9PSED</name>
<accession>A0A1H0M6U6</accession>